<protein>
    <submittedName>
        <fullName evidence="1">Uncharacterized protein</fullName>
    </submittedName>
</protein>
<accession>A0ABN7EA50</accession>
<dbReference type="Proteomes" id="UP001189122">
    <property type="component" value="Unassembled WGS sequence"/>
</dbReference>
<evidence type="ECO:0000313" key="1">
    <source>
        <dbReference type="EMBL" id="CAA6674396.1"/>
    </source>
</evidence>
<name>A0ABN7EA50_SPIIN</name>
<organism evidence="1 2">
    <name type="scientific">Spirodela intermedia</name>
    <name type="common">Intermediate duckweed</name>
    <dbReference type="NCBI Taxonomy" id="51605"/>
    <lineage>
        <taxon>Eukaryota</taxon>
        <taxon>Viridiplantae</taxon>
        <taxon>Streptophyta</taxon>
        <taxon>Embryophyta</taxon>
        <taxon>Tracheophyta</taxon>
        <taxon>Spermatophyta</taxon>
        <taxon>Magnoliopsida</taxon>
        <taxon>Liliopsida</taxon>
        <taxon>Araceae</taxon>
        <taxon>Lemnoideae</taxon>
        <taxon>Spirodela</taxon>
    </lineage>
</organism>
<reference evidence="2" key="1">
    <citation type="journal article" date="2020" name="Sci. Rep.">
        <title>Chromosome-scale genome assembly for the duckweed Spirodela intermedia, integrating cytogenetic maps, PacBio and Oxford Nanopore libraries.</title>
        <authorList>
            <person name="Hoang P.T.N."/>
            <person name="Fiebig A."/>
            <person name="Novak P."/>
            <person name="Macas J."/>
            <person name="Cao H.X."/>
            <person name="Stepanenko A."/>
            <person name="Chen G."/>
            <person name="Borisjuk N."/>
            <person name="Scholz U."/>
            <person name="Schubert I."/>
        </authorList>
    </citation>
    <scope>NUCLEOTIDE SEQUENCE [LARGE SCALE GENOMIC DNA]</scope>
</reference>
<proteinExistence type="predicted"/>
<comment type="caution">
    <text evidence="1">The sequence shown here is derived from an EMBL/GenBank/DDBJ whole genome shotgun (WGS) entry which is preliminary data.</text>
</comment>
<dbReference type="EMBL" id="CACRZD030000106">
    <property type="protein sequence ID" value="CAA6674396.1"/>
    <property type="molecule type" value="Genomic_DNA"/>
</dbReference>
<evidence type="ECO:0000313" key="2">
    <source>
        <dbReference type="Proteomes" id="UP001189122"/>
    </source>
</evidence>
<gene>
    <name evidence="1" type="ORF">SI7747_UN020754</name>
</gene>
<sequence>MDLMNSLGQGFKVSLMPSASVRKFENKFSC</sequence>
<keyword evidence="2" id="KW-1185">Reference proteome</keyword>